<evidence type="ECO:0000256" key="11">
    <source>
        <dbReference type="ARBA" id="ARBA00023157"/>
    </source>
</evidence>
<keyword evidence="6" id="KW-0677">Repeat</keyword>
<dbReference type="PROSITE" id="PS50055">
    <property type="entry name" value="TYR_PHOSPHATASE_PTP"/>
    <property type="match status" value="2"/>
</dbReference>
<feature type="domain" description="Tyrosine specific protein phosphatases" evidence="20">
    <location>
        <begin position="1570"/>
        <end position="1641"/>
    </location>
</feature>
<dbReference type="PROSITE" id="PS00383">
    <property type="entry name" value="TYR_PHOSPHATASE_1"/>
    <property type="match status" value="1"/>
</dbReference>
<feature type="domain" description="Tyrosine-protein phosphatase" evidence="19">
    <location>
        <begin position="1682"/>
        <end position="1941"/>
    </location>
</feature>
<feature type="domain" description="Ig-like" evidence="21">
    <location>
        <begin position="136"/>
        <end position="234"/>
    </location>
</feature>
<dbReference type="InterPro" id="IPR007110">
    <property type="entry name" value="Ig-like_dom"/>
</dbReference>
<keyword evidence="14" id="KW-0393">Immunoglobulin domain</keyword>
<dbReference type="FunFam" id="2.60.40.10:FF:000015">
    <property type="entry name" value="receptor-type tyrosine-protein phosphatase delta isoform X2"/>
    <property type="match status" value="1"/>
</dbReference>
<dbReference type="CDD" id="cd05738">
    <property type="entry name" value="IgI_2_RPTP_IIa_LAR_like"/>
    <property type="match status" value="1"/>
</dbReference>
<dbReference type="InterPro" id="IPR029021">
    <property type="entry name" value="Prot-tyrosine_phosphatase-like"/>
</dbReference>
<feature type="transmembrane region" description="Helical" evidence="17">
    <location>
        <begin position="1283"/>
        <end position="1306"/>
    </location>
</feature>
<keyword evidence="8" id="KW-0904">Protein phosphatase</keyword>
<feature type="domain" description="Fibronectin type-III" evidence="22">
    <location>
        <begin position="623"/>
        <end position="721"/>
    </location>
</feature>
<dbReference type="FunFam" id="2.60.40.10:FF:000066">
    <property type="entry name" value="receptor-type tyrosine-protein phosphatase delta isoform X1"/>
    <property type="match status" value="1"/>
</dbReference>
<evidence type="ECO:0000256" key="7">
    <source>
        <dbReference type="ARBA" id="ARBA00022801"/>
    </source>
</evidence>
<dbReference type="FunFam" id="2.60.40.10:FF:003023">
    <property type="entry name" value="Protein tyrosine phosphatase, receptor type, s, a"/>
    <property type="match status" value="1"/>
</dbReference>
<evidence type="ECO:0000256" key="13">
    <source>
        <dbReference type="ARBA" id="ARBA00023180"/>
    </source>
</evidence>
<feature type="domain" description="Fibronectin type-III" evidence="22">
    <location>
        <begin position="528"/>
        <end position="618"/>
    </location>
</feature>
<evidence type="ECO:0000256" key="6">
    <source>
        <dbReference type="ARBA" id="ARBA00022737"/>
    </source>
</evidence>
<dbReference type="SUPFAM" id="SSF48726">
    <property type="entry name" value="Immunoglobulin"/>
    <property type="match status" value="3"/>
</dbReference>
<dbReference type="SMART" id="SM00408">
    <property type="entry name" value="IGc2"/>
    <property type="match status" value="3"/>
</dbReference>
<evidence type="ECO:0000256" key="8">
    <source>
        <dbReference type="ARBA" id="ARBA00022912"/>
    </source>
</evidence>
<evidence type="ECO:0000259" key="20">
    <source>
        <dbReference type="PROSITE" id="PS50056"/>
    </source>
</evidence>
<evidence type="ECO:0000256" key="14">
    <source>
        <dbReference type="ARBA" id="ARBA00023319"/>
    </source>
</evidence>
<dbReference type="InParanoid" id="A0A6J2WSB3"/>
<dbReference type="PROSITE" id="PS50853">
    <property type="entry name" value="FN3"/>
    <property type="match status" value="8"/>
</dbReference>
<feature type="domain" description="Fibronectin type-III" evidence="22">
    <location>
        <begin position="1034"/>
        <end position="1117"/>
    </location>
</feature>
<dbReference type="FunFam" id="2.60.40.10:FF:000010">
    <property type="entry name" value="receptor-type tyrosine-protein phosphatase delta isoform X1"/>
    <property type="match status" value="1"/>
</dbReference>
<feature type="domain" description="Fibronectin type-III" evidence="22">
    <location>
        <begin position="726"/>
        <end position="834"/>
    </location>
</feature>
<organism evidence="23 24">
    <name type="scientific">Chanos chanos</name>
    <name type="common">Milkfish</name>
    <name type="synonym">Mugil chanos</name>
    <dbReference type="NCBI Taxonomy" id="29144"/>
    <lineage>
        <taxon>Eukaryota</taxon>
        <taxon>Metazoa</taxon>
        <taxon>Chordata</taxon>
        <taxon>Craniata</taxon>
        <taxon>Vertebrata</taxon>
        <taxon>Euteleostomi</taxon>
        <taxon>Actinopterygii</taxon>
        <taxon>Neopterygii</taxon>
        <taxon>Teleostei</taxon>
        <taxon>Ostariophysi</taxon>
        <taxon>Gonorynchiformes</taxon>
        <taxon>Chanidae</taxon>
        <taxon>Chanos</taxon>
    </lineage>
</organism>
<keyword evidence="11" id="KW-1015">Disulfide bond</keyword>
<proteinExistence type="inferred from homology"/>
<evidence type="ECO:0000259" key="19">
    <source>
        <dbReference type="PROSITE" id="PS50055"/>
    </source>
</evidence>
<keyword evidence="13" id="KW-0325">Glycoprotein</keyword>
<keyword evidence="4 17" id="KW-0812">Transmembrane</keyword>
<dbReference type="InterPro" id="IPR036179">
    <property type="entry name" value="Ig-like_dom_sf"/>
</dbReference>
<dbReference type="Pfam" id="PF13927">
    <property type="entry name" value="Ig_3"/>
    <property type="match status" value="2"/>
</dbReference>
<evidence type="ECO:0000313" key="24">
    <source>
        <dbReference type="RefSeq" id="XP_030647037.1"/>
    </source>
</evidence>
<dbReference type="SMART" id="SM00194">
    <property type="entry name" value="PTPc"/>
    <property type="match status" value="2"/>
</dbReference>
<name>A0A6J2WSB3_CHACN</name>
<evidence type="ECO:0000256" key="2">
    <source>
        <dbReference type="ARBA" id="ARBA00010504"/>
    </source>
</evidence>
<dbReference type="FunFam" id="2.60.40.10:FF:000068">
    <property type="entry name" value="receptor-type tyrosine-protein phosphatase delta isoform X1"/>
    <property type="match status" value="1"/>
</dbReference>
<dbReference type="Pfam" id="PF07679">
    <property type="entry name" value="I-set"/>
    <property type="match status" value="1"/>
</dbReference>
<dbReference type="InterPro" id="IPR003961">
    <property type="entry name" value="FN3_dom"/>
</dbReference>
<feature type="chain" id="PRO_5026890302" description="protein-tyrosine-phosphatase" evidence="18">
    <location>
        <begin position="31"/>
        <end position="1950"/>
    </location>
</feature>
<feature type="region of interest" description="Disordered" evidence="16">
    <location>
        <begin position="410"/>
        <end position="430"/>
    </location>
</feature>
<evidence type="ECO:0000256" key="4">
    <source>
        <dbReference type="ARBA" id="ARBA00022692"/>
    </source>
</evidence>
<dbReference type="InterPro" id="IPR036116">
    <property type="entry name" value="FN3_sf"/>
</dbReference>
<accession>A0A6J2WSB3</accession>
<dbReference type="InterPro" id="IPR050713">
    <property type="entry name" value="RTP_Phos/Ushers"/>
</dbReference>
<dbReference type="FunFam" id="2.60.40.10:FF:000128">
    <property type="entry name" value="receptor-type tyrosine-protein phosphatase delta isoform X2"/>
    <property type="match status" value="1"/>
</dbReference>
<feature type="domain" description="Tyrosine-protein phosphatase" evidence="19">
    <location>
        <begin position="1395"/>
        <end position="1650"/>
    </location>
</feature>
<evidence type="ECO:0000256" key="9">
    <source>
        <dbReference type="ARBA" id="ARBA00022989"/>
    </source>
</evidence>
<dbReference type="SMART" id="SM00060">
    <property type="entry name" value="FN3"/>
    <property type="match status" value="8"/>
</dbReference>
<evidence type="ECO:0000313" key="23">
    <source>
        <dbReference type="Proteomes" id="UP000504632"/>
    </source>
</evidence>
<dbReference type="PANTHER" id="PTHR46957:SF6">
    <property type="entry name" value="PROTEIN-TYROSINE-PHOSPHATASE"/>
    <property type="match status" value="1"/>
</dbReference>
<dbReference type="SMART" id="SM00409">
    <property type="entry name" value="IG"/>
    <property type="match status" value="3"/>
</dbReference>
<keyword evidence="23" id="KW-1185">Reference proteome</keyword>
<dbReference type="FunFam" id="2.60.40.10:FF:000023">
    <property type="entry name" value="receptor-type tyrosine-protein phosphatase delta isoform X2"/>
    <property type="match status" value="1"/>
</dbReference>
<dbReference type="OrthoDB" id="10253954at2759"/>
<gene>
    <name evidence="24" type="primary">ptprsa</name>
</gene>
<keyword evidence="12 24" id="KW-0675">Receptor</keyword>
<sequence length="1950" mass="217484">MMPAGRLPCLPTLLSLAALLLSLLLSCSFALSPPRFTKVPGDMIGVSGGAVSFVCQAMGDPKPRVTWNKKGKRVNSQRIETIEFDEGAGAVLRIQPLRAPRDENTYECVAENSEGEISVQAKLSIIREDLLPPGFPNIDMGPQLKVVERTRTATMLCAASGNPDPEITWFKDFLPIDPGTSNGRIKQLRSEAFEGTPIKGALQIENTEETDQGKYECVASNVEGVRYSSSANLYVRELREVRRVPPRFSILPTSHEIMPGGSVNITCVAVGSPMPYVKWMLNSEDLTPEDEMPVGRNVLELNSVRESANYTCVAMSSLGIIEAVAQIIVKSLPKPPGTPVVTETTATSVTITWDSGNPEPVSYYIIQYRAKSPESKFETVDGITTTRYSIGGLYPNTEYEIRVSAVNTIGQGPPSEPVEAQTGEQAPASPPRNIQARIISLNTMMVRWDEPEEPNGQIKGYRVYYTMDPSQPMSLWHIHNVQDSVITTIPSLVASETYTIRVLAFTSVGDGPFSDPIHVKVLQGVPGQPTKFQIGAVSDTSIELTWEAAHEKEGIINYELRYREANQGNQVTKTFGPTSSYVVEGLRANTEYFFSLAAISDKGIGAFTNEISQRTAQAKPSAPPQDIKCSSSSSTTLLVSWRPPPAESQNGVLVGYIVRYQVVGAESGAEPLEEPPVPPTSEQILLQRLEKWTQYRVTVAASTTVGPGPESEPLLCRTDEDVPGAPPRRVEVEVLNSTALKVMWRSLLPGKQHGQIRGYQVHYVRVENGESRGLPLIKDVMLADAQWEKDDTAEYEMVIGGLQPDTTYSITVAAYTTKGDGARSKPKLVVTKGAVPGPPSLTVRQDSESSAFVRWQAPESLPPGLEVQGYRLQFGRKDISPLATLEFGPQEQEYSVNNIHRGATYVFKVSAKSRSGFGEEATQELDVPEEVPRGYPQIVEGSNITCCSVQFAWLPPVLAERNGAITEYTLAYQEAGATGTPLELRLPASQSSYTLNSLKPNSVYDVKIRAHTSVGAGPYSPLVQYRTVALDTDVPKNFTVKLVTKTTVLLTWKFSESRLPYLCMIESKGQKVSVDARATKTLITNLKPNTTYEFRISCLESGDGGPRHRVVARTAPAILVKKPELDVQREPENVLTIIFPPLETKEMIRAVYVVVVPLKKGRVAFRQNKNPDEMDLEELLRDINLKQRHTRTIRQLRQVDLSKPYIAASFKPTSMPSSFTLGNQMVYGGYMNHALEPQQEYVFFLLAELNSTDGKMFVTSPYTEVAVAPYVDSVPVDTPGDGLIWVVGPVLAVVFIICIVIAILLYKNSKPDSSKRKESEPRTKCLLNNAEITPHHPTDPVEMRRINFQTPDSGLSSPLSEDDFHYESMMNHPPIPIAELAEHTELLKANDNLKLSQEYESIDPGQQFTWEHSNLEVNKPKNRYANVIAYDHSRVILAPIEGIAGSDYINANYIDGYRKQNAYIATQGPLPETFGDFWRMVWEQRAATVVMMTRLEEKSRIKCDQYWPSRGTETYGMTQVTLLDTIELATFCVRTFSLHKNGSSEKREVRQFQFTAWPDHGVPEYPTPFLAFLRRVKTCNPPDAGPIIAHCSAGVGRTGCFIVIDAMLERIKHEKTVDIYGHVTLMRSQRNYMVQTEDQYSFIHDALLEAVACGNTEVAARSLYSYIQKLSQVESGEHVTGMELEFKRLANSKAHTSRFISANLPCNKFKNRLVNIMPYETTRVCLQPIRGLEGSDYINASFIDGYRQQKAYIATQGPLAETTEDFWRMLWENNSTIVVMLTKLREMGREKCHQYWPAERSARYQYFVVDPMAEYNMPQYILREFKVTDARDGQSRTVRQFQFTDWPEQGVPKSGEGFIDFIGQVHKTKEQFGQDGPISVHCSAGVGRTGVFITLSIVLERMRYEGVVDIFQTVKMLRTQRPAMVQTEDEYQFCYQAALEYLGSFDHYAT</sequence>
<evidence type="ECO:0000259" key="21">
    <source>
        <dbReference type="PROSITE" id="PS50835"/>
    </source>
</evidence>
<dbReference type="InterPro" id="IPR016130">
    <property type="entry name" value="Tyr_Pase_AS"/>
</dbReference>
<dbReference type="FunFam" id="2.60.40.10:FF:000036">
    <property type="entry name" value="receptor-type tyrosine-protein phosphatase delta isoform X1"/>
    <property type="match status" value="1"/>
</dbReference>
<dbReference type="PROSITE" id="PS50056">
    <property type="entry name" value="TYR_PHOSPHATASE_2"/>
    <property type="match status" value="2"/>
</dbReference>
<dbReference type="FunFam" id="3.90.190.10:FF:000001">
    <property type="entry name" value="Receptor-type tyrosine-protein phosphatase F isoform A"/>
    <property type="match status" value="1"/>
</dbReference>
<feature type="signal peptide" evidence="18">
    <location>
        <begin position="1"/>
        <end position="30"/>
    </location>
</feature>
<comment type="similarity">
    <text evidence="2">Belongs to the protein-tyrosine phosphatase family. Receptor class 2A subfamily.</text>
</comment>
<dbReference type="Gene3D" id="2.60.40.10">
    <property type="entry name" value="Immunoglobulins"/>
    <property type="match status" value="11"/>
</dbReference>
<comment type="catalytic activity">
    <reaction evidence="15">
        <text>O-phospho-L-tyrosyl-[protein] + H2O = L-tyrosyl-[protein] + phosphate</text>
        <dbReference type="Rhea" id="RHEA:10684"/>
        <dbReference type="Rhea" id="RHEA-COMP:10136"/>
        <dbReference type="Rhea" id="RHEA-COMP:20101"/>
        <dbReference type="ChEBI" id="CHEBI:15377"/>
        <dbReference type="ChEBI" id="CHEBI:43474"/>
        <dbReference type="ChEBI" id="CHEBI:46858"/>
        <dbReference type="ChEBI" id="CHEBI:61978"/>
        <dbReference type="EC" id="3.1.3.48"/>
    </reaction>
</comment>
<feature type="domain" description="Ig-like" evidence="21">
    <location>
        <begin position="246"/>
        <end position="328"/>
    </location>
</feature>
<feature type="domain" description="Fibronectin type-III" evidence="22">
    <location>
        <begin position="935"/>
        <end position="1030"/>
    </location>
</feature>
<dbReference type="SUPFAM" id="SSF52799">
    <property type="entry name" value="(Phosphotyrosine protein) phosphatases II"/>
    <property type="match status" value="2"/>
</dbReference>
<keyword evidence="7" id="KW-0378">Hydrolase</keyword>
<evidence type="ECO:0000256" key="3">
    <source>
        <dbReference type="ARBA" id="ARBA00013064"/>
    </source>
</evidence>
<dbReference type="CDD" id="cd14625">
    <property type="entry name" value="R-PTPc-S-1"/>
    <property type="match status" value="1"/>
</dbReference>
<keyword evidence="9 17" id="KW-1133">Transmembrane helix</keyword>
<dbReference type="GO" id="GO:0004725">
    <property type="term" value="F:protein tyrosine phosphatase activity"/>
    <property type="evidence" value="ECO:0007669"/>
    <property type="project" value="UniProtKB-EC"/>
</dbReference>
<evidence type="ECO:0000256" key="12">
    <source>
        <dbReference type="ARBA" id="ARBA00023170"/>
    </source>
</evidence>
<feature type="domain" description="Fibronectin type-III" evidence="22">
    <location>
        <begin position="835"/>
        <end position="934"/>
    </location>
</feature>
<dbReference type="PANTHER" id="PTHR46957">
    <property type="entry name" value="CYTOKINE RECEPTOR"/>
    <property type="match status" value="1"/>
</dbReference>
<feature type="domain" description="Fibronectin type-III" evidence="22">
    <location>
        <begin position="335"/>
        <end position="425"/>
    </location>
</feature>
<dbReference type="PROSITE" id="PS51257">
    <property type="entry name" value="PROKAR_LIPOPROTEIN"/>
    <property type="match status" value="1"/>
</dbReference>
<dbReference type="PRINTS" id="PR00700">
    <property type="entry name" value="PRTYPHPHTASE"/>
</dbReference>
<dbReference type="InterPro" id="IPR003598">
    <property type="entry name" value="Ig_sub2"/>
</dbReference>
<evidence type="ECO:0000256" key="1">
    <source>
        <dbReference type="ARBA" id="ARBA00004479"/>
    </source>
</evidence>
<evidence type="ECO:0000256" key="10">
    <source>
        <dbReference type="ARBA" id="ARBA00023136"/>
    </source>
</evidence>
<dbReference type="GeneID" id="115827369"/>
<dbReference type="SUPFAM" id="SSF49265">
    <property type="entry name" value="Fibronectin type III"/>
    <property type="match status" value="5"/>
</dbReference>
<dbReference type="EC" id="3.1.3.48" evidence="3"/>
<dbReference type="FunFam" id="3.90.190.10:FF:000002">
    <property type="entry name" value="receptor-type tyrosine-protein phosphatase delta isoform X2"/>
    <property type="match status" value="1"/>
</dbReference>
<dbReference type="GO" id="GO:0050808">
    <property type="term" value="P:synapse organization"/>
    <property type="evidence" value="ECO:0007669"/>
    <property type="project" value="UniProtKB-ARBA"/>
</dbReference>
<dbReference type="InterPro" id="IPR000387">
    <property type="entry name" value="Tyr_Pase_dom"/>
</dbReference>
<dbReference type="Gene3D" id="3.90.190.10">
    <property type="entry name" value="Protein tyrosine phosphatase superfamily"/>
    <property type="match status" value="2"/>
</dbReference>
<evidence type="ECO:0000256" key="16">
    <source>
        <dbReference type="SAM" id="MobiDB-lite"/>
    </source>
</evidence>
<feature type="domain" description="Ig-like" evidence="21">
    <location>
        <begin position="34"/>
        <end position="124"/>
    </location>
</feature>
<dbReference type="Pfam" id="PF00102">
    <property type="entry name" value="Y_phosphatase"/>
    <property type="match status" value="2"/>
</dbReference>
<dbReference type="FunFam" id="2.60.40.10:FF:000098">
    <property type="entry name" value="receptor-type tyrosine-protein phosphatase F isoform X1"/>
    <property type="match status" value="1"/>
</dbReference>
<evidence type="ECO:0000256" key="17">
    <source>
        <dbReference type="SAM" id="Phobius"/>
    </source>
</evidence>
<dbReference type="FunFam" id="2.60.40.10:FF:000082">
    <property type="entry name" value="receptor-type tyrosine-protein phosphatase delta isoform X2"/>
    <property type="match status" value="1"/>
</dbReference>
<dbReference type="InterPro" id="IPR013098">
    <property type="entry name" value="Ig_I-set"/>
</dbReference>
<dbReference type="SMART" id="SM00404">
    <property type="entry name" value="PTPc_motif"/>
    <property type="match status" value="2"/>
</dbReference>
<dbReference type="CDD" id="cd05739">
    <property type="entry name" value="IgI_3_RPTP_IIa_LAR_like"/>
    <property type="match status" value="1"/>
</dbReference>
<evidence type="ECO:0000256" key="15">
    <source>
        <dbReference type="ARBA" id="ARBA00051722"/>
    </source>
</evidence>
<dbReference type="CDD" id="cd14627">
    <property type="entry name" value="R-PTP-S-2"/>
    <property type="match status" value="1"/>
</dbReference>
<dbReference type="InterPro" id="IPR000242">
    <property type="entry name" value="PTP_cat"/>
</dbReference>
<feature type="domain" description="Tyrosine specific protein phosphatases" evidence="20">
    <location>
        <begin position="1859"/>
        <end position="1932"/>
    </location>
</feature>
<dbReference type="FunFam" id="2.60.40.10:FF:000027">
    <property type="entry name" value="receptor-type tyrosine-protein phosphatase delta isoform X1"/>
    <property type="match status" value="1"/>
</dbReference>
<dbReference type="CDD" id="cd00063">
    <property type="entry name" value="FN3"/>
    <property type="match status" value="8"/>
</dbReference>
<comment type="subcellular location">
    <subcellularLocation>
        <location evidence="1">Membrane</location>
        <topology evidence="1">Single-pass type I membrane protein</topology>
    </subcellularLocation>
</comment>
<keyword evidence="5 18" id="KW-0732">Signal</keyword>
<protein>
    <recommendedName>
        <fullName evidence="3">protein-tyrosine-phosphatase</fullName>
        <ecNumber evidence="3">3.1.3.48</ecNumber>
    </recommendedName>
</protein>
<dbReference type="PRINTS" id="PR00014">
    <property type="entry name" value="FNTYPEIII"/>
</dbReference>
<dbReference type="Proteomes" id="UP000504632">
    <property type="component" value="Chromosome 14"/>
</dbReference>
<dbReference type="InterPro" id="IPR003595">
    <property type="entry name" value="Tyr_Pase_cat"/>
</dbReference>
<keyword evidence="10 17" id="KW-0472">Membrane</keyword>
<dbReference type="RefSeq" id="XP_030647037.1">
    <property type="nucleotide sequence ID" value="XM_030791177.1"/>
</dbReference>
<reference evidence="24" key="1">
    <citation type="submission" date="2025-08" db="UniProtKB">
        <authorList>
            <consortium name="RefSeq"/>
        </authorList>
    </citation>
    <scope>IDENTIFICATION</scope>
</reference>
<dbReference type="InterPro" id="IPR003599">
    <property type="entry name" value="Ig_sub"/>
</dbReference>
<dbReference type="GO" id="GO:0005886">
    <property type="term" value="C:plasma membrane"/>
    <property type="evidence" value="ECO:0007669"/>
    <property type="project" value="UniProtKB-ARBA"/>
</dbReference>
<feature type="domain" description="Fibronectin type-III" evidence="22">
    <location>
        <begin position="430"/>
        <end position="524"/>
    </location>
</feature>
<dbReference type="PROSITE" id="PS50835">
    <property type="entry name" value="IG_LIKE"/>
    <property type="match status" value="3"/>
</dbReference>
<dbReference type="InterPro" id="IPR013783">
    <property type="entry name" value="Ig-like_fold"/>
</dbReference>
<dbReference type="CTD" id="140820"/>
<dbReference type="Pfam" id="PF00041">
    <property type="entry name" value="fn3"/>
    <property type="match status" value="8"/>
</dbReference>
<evidence type="ECO:0000256" key="5">
    <source>
        <dbReference type="ARBA" id="ARBA00022729"/>
    </source>
</evidence>
<evidence type="ECO:0000256" key="18">
    <source>
        <dbReference type="SAM" id="SignalP"/>
    </source>
</evidence>
<evidence type="ECO:0000259" key="22">
    <source>
        <dbReference type="PROSITE" id="PS50853"/>
    </source>
</evidence>